<dbReference type="PROSITE" id="PS50005">
    <property type="entry name" value="TPR"/>
    <property type="match status" value="3"/>
</dbReference>
<dbReference type="InterPro" id="IPR019734">
    <property type="entry name" value="TPR_rpt"/>
</dbReference>
<dbReference type="InterPro" id="IPR011990">
    <property type="entry name" value="TPR-like_helical_dom_sf"/>
</dbReference>
<evidence type="ECO:0000313" key="1">
    <source>
        <dbReference type="EMBL" id="SVB29568.1"/>
    </source>
</evidence>
<dbReference type="Gene3D" id="1.25.40.10">
    <property type="entry name" value="Tetratricopeptide repeat domain"/>
    <property type="match status" value="1"/>
</dbReference>
<dbReference type="GO" id="GO:0016757">
    <property type="term" value="F:glycosyltransferase activity"/>
    <property type="evidence" value="ECO:0007669"/>
    <property type="project" value="TreeGrafter"/>
</dbReference>
<proteinExistence type="predicted"/>
<dbReference type="SMART" id="SM00028">
    <property type="entry name" value="TPR"/>
    <property type="match status" value="4"/>
</dbReference>
<dbReference type="Pfam" id="PF00515">
    <property type="entry name" value="TPR_1"/>
    <property type="match status" value="1"/>
</dbReference>
<dbReference type="SUPFAM" id="SSF48452">
    <property type="entry name" value="TPR-like"/>
    <property type="match status" value="1"/>
</dbReference>
<reference evidence="1" key="1">
    <citation type="submission" date="2018-05" db="EMBL/GenBank/DDBJ databases">
        <authorList>
            <person name="Lanie J.A."/>
            <person name="Ng W.-L."/>
            <person name="Kazmierczak K.M."/>
            <person name="Andrzejewski T.M."/>
            <person name="Davidsen T.M."/>
            <person name="Wayne K.J."/>
            <person name="Tettelin H."/>
            <person name="Glass J.I."/>
            <person name="Rusch D."/>
            <person name="Podicherti R."/>
            <person name="Tsui H.-C.T."/>
            <person name="Winkler M.E."/>
        </authorList>
    </citation>
    <scope>NUCLEOTIDE SEQUENCE</scope>
</reference>
<accession>A0A382CTT1</accession>
<name>A0A382CTT1_9ZZZZ</name>
<dbReference type="EMBL" id="UINC01036106">
    <property type="protein sequence ID" value="SVB29568.1"/>
    <property type="molecule type" value="Genomic_DNA"/>
</dbReference>
<dbReference type="GO" id="GO:0006493">
    <property type="term" value="P:protein O-linked glycosylation"/>
    <property type="evidence" value="ECO:0007669"/>
    <property type="project" value="TreeGrafter"/>
</dbReference>
<evidence type="ECO:0008006" key="2">
    <source>
        <dbReference type="Google" id="ProtNLM"/>
    </source>
</evidence>
<dbReference type="PANTHER" id="PTHR44998:SF1">
    <property type="entry name" value="UDP-N-ACETYLGLUCOSAMINE--PEPTIDE N-ACETYLGLUCOSAMINYLTRANSFERASE 110 KDA SUBUNIT"/>
    <property type="match status" value="1"/>
</dbReference>
<dbReference type="PANTHER" id="PTHR44998">
    <property type="match status" value="1"/>
</dbReference>
<protein>
    <recommendedName>
        <fullName evidence="2">Tetratricopeptide repeat protein</fullName>
    </recommendedName>
</protein>
<dbReference type="Pfam" id="PF13414">
    <property type="entry name" value="TPR_11"/>
    <property type="match status" value="1"/>
</dbReference>
<gene>
    <name evidence="1" type="ORF">METZ01_LOCUS182422</name>
</gene>
<organism evidence="1">
    <name type="scientific">marine metagenome</name>
    <dbReference type="NCBI Taxonomy" id="408172"/>
    <lineage>
        <taxon>unclassified sequences</taxon>
        <taxon>metagenomes</taxon>
        <taxon>ecological metagenomes</taxon>
    </lineage>
</organism>
<sequence>MAAQRLTIEQAMARAKEAAKLGKVPEAVKIYSAIIKQQPNNTRAKEALKQLRKSSTNTKAVPKEKTLGLSQTKIDTLIGLYNQGNLLGAEAECRKLLKVYPRELVIINLLGAVLTKQMKFNEAIASFKKAIQLNPTLAEAYLNLASALKELGRNRDTAKNCKKAIKLKPNFAEAHCVLGEAQKNLEQPEDAIKSFKKSLQLKPGFPEACIGLGDVYLRQGLIEKGLRMKRRGQHVICFDPDSGVSILRGE</sequence>
<dbReference type="AlphaFoldDB" id="A0A382CTT1"/>